<proteinExistence type="predicted"/>
<protein>
    <submittedName>
        <fullName evidence="2">Cro/C1-type HTH DNA-binding domain protein</fullName>
    </submittedName>
</protein>
<dbReference type="InterPro" id="IPR001387">
    <property type="entry name" value="Cro/C1-type_HTH"/>
</dbReference>
<dbReference type="EMBL" id="BK015348">
    <property type="protein sequence ID" value="DAE02621.1"/>
    <property type="molecule type" value="Genomic_DNA"/>
</dbReference>
<dbReference type="CDD" id="cd00093">
    <property type="entry name" value="HTH_XRE"/>
    <property type="match status" value="1"/>
</dbReference>
<dbReference type="GO" id="GO:0003677">
    <property type="term" value="F:DNA binding"/>
    <property type="evidence" value="ECO:0007669"/>
    <property type="project" value="UniProtKB-KW"/>
</dbReference>
<dbReference type="SUPFAM" id="SSF47413">
    <property type="entry name" value="lambda repressor-like DNA-binding domains"/>
    <property type="match status" value="1"/>
</dbReference>
<name>A0A8S5P7Q3_9CAUD</name>
<sequence length="53" mass="5696">MCEKSMTQKQLAKGAGVSQTTVTAVLKRGNANVKTLGKLARCFECEPGELIRV</sequence>
<feature type="domain" description="HTH cro/C1-type" evidence="1">
    <location>
        <begin position="3"/>
        <end position="50"/>
    </location>
</feature>
<keyword evidence="2" id="KW-0238">DNA-binding</keyword>
<evidence type="ECO:0000259" key="1">
    <source>
        <dbReference type="PROSITE" id="PS50943"/>
    </source>
</evidence>
<evidence type="ECO:0000313" key="2">
    <source>
        <dbReference type="EMBL" id="DAE02621.1"/>
    </source>
</evidence>
<dbReference type="Pfam" id="PF13443">
    <property type="entry name" value="HTH_26"/>
    <property type="match status" value="1"/>
</dbReference>
<dbReference type="PROSITE" id="PS50943">
    <property type="entry name" value="HTH_CROC1"/>
    <property type="match status" value="1"/>
</dbReference>
<dbReference type="InterPro" id="IPR010982">
    <property type="entry name" value="Lambda_DNA-bd_dom_sf"/>
</dbReference>
<dbReference type="Gene3D" id="1.10.260.40">
    <property type="entry name" value="lambda repressor-like DNA-binding domains"/>
    <property type="match status" value="1"/>
</dbReference>
<dbReference type="SMART" id="SM00530">
    <property type="entry name" value="HTH_XRE"/>
    <property type="match status" value="1"/>
</dbReference>
<accession>A0A8S5P7Q3</accession>
<reference evidence="2" key="1">
    <citation type="journal article" date="2021" name="Proc. Natl. Acad. Sci. U.S.A.">
        <title>A Catalog of Tens of Thousands of Viruses from Human Metagenomes Reveals Hidden Associations with Chronic Diseases.</title>
        <authorList>
            <person name="Tisza M.J."/>
            <person name="Buck C.B."/>
        </authorList>
    </citation>
    <scope>NUCLEOTIDE SEQUENCE</scope>
    <source>
        <strain evidence="2">CtTwu10</strain>
    </source>
</reference>
<organism evidence="2">
    <name type="scientific">Siphoviridae sp. ctTwu10</name>
    <dbReference type="NCBI Taxonomy" id="2825525"/>
    <lineage>
        <taxon>Viruses</taxon>
        <taxon>Duplodnaviria</taxon>
        <taxon>Heunggongvirae</taxon>
        <taxon>Uroviricota</taxon>
        <taxon>Caudoviricetes</taxon>
    </lineage>
</organism>